<dbReference type="SUPFAM" id="SSF49265">
    <property type="entry name" value="Fibronectin type III"/>
    <property type="match status" value="2"/>
</dbReference>
<feature type="domain" description="Fibronectin type-III" evidence="7">
    <location>
        <begin position="1279"/>
        <end position="1375"/>
    </location>
</feature>
<dbReference type="CDD" id="cd00063">
    <property type="entry name" value="FN3"/>
    <property type="match status" value="4"/>
</dbReference>
<gene>
    <name evidence="8" type="ORF">P4O66_015292</name>
</gene>
<dbReference type="FunFam" id="2.60.40.10:FF:000031">
    <property type="entry name" value="Myosin-binding protein C, slow type"/>
    <property type="match status" value="2"/>
</dbReference>
<dbReference type="FunFam" id="2.60.40.10:FF:000034">
    <property type="entry name" value="Titin isoform A"/>
    <property type="match status" value="1"/>
</dbReference>
<organism evidence="8 9">
    <name type="scientific">Electrophorus voltai</name>
    <dbReference type="NCBI Taxonomy" id="2609070"/>
    <lineage>
        <taxon>Eukaryota</taxon>
        <taxon>Metazoa</taxon>
        <taxon>Chordata</taxon>
        <taxon>Craniata</taxon>
        <taxon>Vertebrata</taxon>
        <taxon>Euteleostomi</taxon>
        <taxon>Actinopterygii</taxon>
        <taxon>Neopterygii</taxon>
        <taxon>Teleostei</taxon>
        <taxon>Ostariophysi</taxon>
        <taxon>Gymnotiformes</taxon>
        <taxon>Gymnotoidei</taxon>
        <taxon>Gymnotidae</taxon>
        <taxon>Electrophorus</taxon>
    </lineage>
</organism>
<dbReference type="PANTHER" id="PTHR13817:SF153">
    <property type="entry name" value="IMMUNOGLOBULIN SUPERFAMILY MEMBER 22"/>
    <property type="match status" value="1"/>
</dbReference>
<feature type="region of interest" description="Disordered" evidence="5">
    <location>
        <begin position="315"/>
        <end position="399"/>
    </location>
</feature>
<dbReference type="InterPro" id="IPR003961">
    <property type="entry name" value="FN3_dom"/>
</dbReference>
<evidence type="ECO:0000313" key="9">
    <source>
        <dbReference type="Proteomes" id="UP001239994"/>
    </source>
</evidence>
<keyword evidence="2" id="KW-1015">Disulfide bond</keyword>
<feature type="domain" description="Fibronectin type-III" evidence="7">
    <location>
        <begin position="1178"/>
        <end position="1273"/>
    </location>
</feature>
<dbReference type="SUPFAM" id="SSF48726">
    <property type="entry name" value="Immunoglobulin"/>
    <property type="match status" value="7"/>
</dbReference>
<dbReference type="InterPro" id="IPR040849">
    <property type="entry name" value="MyBP-C_THB"/>
</dbReference>
<evidence type="ECO:0000256" key="4">
    <source>
        <dbReference type="ARBA" id="ARBA00038352"/>
    </source>
</evidence>
<feature type="domain" description="Ig-like" evidence="6">
    <location>
        <begin position="1373"/>
        <end position="1467"/>
    </location>
</feature>
<dbReference type="FunFam" id="2.60.40.10:FF:000062">
    <property type="entry name" value="Myosin-binding protein C, slow type"/>
    <property type="match status" value="1"/>
</dbReference>
<dbReference type="FunFam" id="2.60.40.10:FF:001539">
    <property type="entry name" value="Immunoglobulin superfamily member 22"/>
    <property type="match status" value="1"/>
</dbReference>
<accession>A0AAD9DQF0</accession>
<dbReference type="InterPro" id="IPR003598">
    <property type="entry name" value="Ig_sub2"/>
</dbReference>
<dbReference type="InterPro" id="IPR003599">
    <property type="entry name" value="Ig_sub"/>
</dbReference>
<dbReference type="InterPro" id="IPR050964">
    <property type="entry name" value="Striated_Muscle_Regulatory"/>
</dbReference>
<feature type="compositionally biased region" description="Basic and acidic residues" evidence="5">
    <location>
        <begin position="330"/>
        <end position="350"/>
    </location>
</feature>
<dbReference type="Gene3D" id="2.60.40.10">
    <property type="entry name" value="Immunoglobulins"/>
    <property type="match status" value="12"/>
</dbReference>
<dbReference type="InterPro" id="IPR013783">
    <property type="entry name" value="Ig-like_fold"/>
</dbReference>
<dbReference type="InterPro" id="IPR007110">
    <property type="entry name" value="Ig-like_dom"/>
</dbReference>
<evidence type="ECO:0000259" key="7">
    <source>
        <dbReference type="PROSITE" id="PS50853"/>
    </source>
</evidence>
<keyword evidence="1" id="KW-0677">Repeat</keyword>
<dbReference type="SMART" id="SM00408">
    <property type="entry name" value="IGc2"/>
    <property type="match status" value="4"/>
</dbReference>
<dbReference type="PROSITE" id="PS50853">
    <property type="entry name" value="FN3"/>
    <property type="match status" value="4"/>
</dbReference>
<keyword evidence="3" id="KW-0393">Immunoglobulin domain</keyword>
<feature type="domain" description="Fibronectin type-III" evidence="7">
    <location>
        <begin position="1078"/>
        <end position="1172"/>
    </location>
</feature>
<dbReference type="Pfam" id="PF18362">
    <property type="entry name" value="THB"/>
    <property type="match status" value="1"/>
</dbReference>
<dbReference type="InterPro" id="IPR036116">
    <property type="entry name" value="FN3_sf"/>
</dbReference>
<dbReference type="Pfam" id="PF07679">
    <property type="entry name" value="I-set"/>
    <property type="match status" value="6"/>
</dbReference>
<sequence>MMELRQRKSDPRSFPSGEFGMAEFGPGLEAYTAACRRAEVEFDGLALVDVQVCKPHGERQQNQQQEQFELLPYFLHREAQHPRIIITRRKIGKLSGAQQIAHGGDKQSVVWVDGICGNATGRLLKVASIHWVQVKEQASRDPKFRERASRDPKFRSESGHPMIPNSGQGAGILRSQIQVRERASCDPKFRSESGHPMIPNSGQGAGILRSQVQVTSQAKTLLSCAAQLSYHTAIQRQIIHSMALLWMFSSNWEESPACLSLLTKQSICWASFIDARAGLAVMCIPRHSTLSKCSTSPPSVFVQWLHKADPEEELSQRLLHSQQKKHLEHRTHLSSRDIHETQGELSETKRKSSQSKQPQSIMQDGAVADTSAVDVRAGGGRREQGSERHVSSGSFSSSSSYAVSSSFLRKASHSSRVLEEHSGVQRKSSAIMETFSQMQKSLAIPPGECAPEFEERSRPVTAQEEWGAMIPAIQRILIWRRREQELSCTQSCQSPSYFAGSKAVFRVKVSGNPSPSLTWSRESGKPLAEGARAFYDDINKQYTLKIKSLSMEDADLYKCTAANDHGAAVFSVSLSVTESTCKYHRSVEKREKKPPTEEEMLKILSGADKKDYERICAEYGFTDFRGILRKLKEMKKKVDVDGDELLRIQYSLGKYEVKQLGTKHMLCISSVCVADSGPYTLKVGDKILSARLTVIGTYEPLKFLTGPKPLRVTERQTAAFEVRLSKKASSPPVWMFKGKELKRDEKLDICVSEDGLTYTLKIKDVRPSDTGDYTISIGDLTTTAPLCIERIPIKFMSHLKNVRVKEKAKARLEAEMSSKDAHIRWLKNGRDVTNDPRYIFAREGKRAELVVEECDLADSGEYAIVCTQDNDAHEYISSSNLTVEERFATVTSGMSDVQCPTGSATELCVVLSDEKVDGVWLKDGTEVTRLSGVQVVKQGAVHKLVFSSVAEEHEGRYSFRAKGAESEAALTLADPPVIEPTLLEALSSQPVTVKAGETATIRIPFRGKPAPRAAWHRDGLELVEDGRTVVEHRGGCSTLVLSRCVREDSGHITLRLKSDCGSASATVQLKVIDRPKAPQGKVEFPECSGKSISMKWKAPRDNGGRKVTGFIIERRLAGKKAWIKVGEVDGDTTAFCNDKVEEGKPYQYRIRAVNSQGTSDPLETEQVYAGEPVEPPGVLPQPQITDVTKDAVSLTWAPPAQTGGAPVLGYIVERRKKGSSMWVCVSKDLIQDTACAVNGLVEDMEYEFRVTAVNRVGEGIPSSASSSVLAKDPTRAPGLVRNLCVTDSSNTSISLAWSPPELGDRPSGYILEVRPEDAKEWTKCTKIPIAGTSYSVGGLQERMKYFFRIRAVNEGGIGEPIQLEDGVLSMPTPEIPRFDLQGKVKNQMVVHAGCTLCIPVSFTGSPAPEVTWLKDTIPTRGREVITKGKNHSQFLISSCQRSDSGPYRVNLRNDYGEVHYDINVHVTDVPRPPTNLRLVEEVQGTVTLQWNHTPDLAGHEDTHYIILKRDMSTPTWFTASERIYSSKYTVIGLFPGRKYYFRIIARNLIGDSDPLDSKEPFTIEKEHEGFTLHVKQFPPVQRDIKPAIVLPLKDHAVHRGNDCTMSCAFLGRPVPQAAWYKDGASLSGSPHCWQSSAGGVCTLTIPTCTAKDSGTYTLRVENDLGQAECACSLLVFDKDDKLLEKLIQDSRKDKHIM</sequence>
<comment type="caution">
    <text evidence="8">The sequence shown here is derived from an EMBL/GenBank/DDBJ whole genome shotgun (WGS) entry which is preliminary data.</text>
</comment>
<dbReference type="SMART" id="SM00409">
    <property type="entry name" value="IG"/>
    <property type="match status" value="7"/>
</dbReference>
<dbReference type="InterPro" id="IPR036179">
    <property type="entry name" value="Ig-like_dom_sf"/>
</dbReference>
<dbReference type="FunFam" id="2.60.40.10:FF:001232">
    <property type="entry name" value="Immunoglobulin-like and fibronectin type III domain-containing 1"/>
    <property type="match status" value="1"/>
</dbReference>
<protein>
    <recommendedName>
        <fullName evidence="10">Immunoglobulin superfamily member 22</fullName>
    </recommendedName>
</protein>
<comment type="similarity">
    <text evidence="4">Belongs to the immunoglobulin superfamily. MyBP family.</text>
</comment>
<feature type="region of interest" description="Disordered" evidence="5">
    <location>
        <begin position="140"/>
        <end position="167"/>
    </location>
</feature>
<keyword evidence="9" id="KW-1185">Reference proteome</keyword>
<evidence type="ECO:0000259" key="6">
    <source>
        <dbReference type="PROSITE" id="PS50835"/>
    </source>
</evidence>
<dbReference type="Pfam" id="PF00041">
    <property type="entry name" value="fn3"/>
    <property type="match status" value="4"/>
</dbReference>
<evidence type="ECO:0000256" key="1">
    <source>
        <dbReference type="ARBA" id="ARBA00022737"/>
    </source>
</evidence>
<reference evidence="8" key="1">
    <citation type="submission" date="2023-03" db="EMBL/GenBank/DDBJ databases">
        <title>Electrophorus voltai genome.</title>
        <authorList>
            <person name="Bian C."/>
        </authorList>
    </citation>
    <scope>NUCLEOTIDE SEQUENCE</scope>
    <source>
        <strain evidence="8">CB-2022</strain>
        <tissue evidence="8">Muscle</tissue>
    </source>
</reference>
<dbReference type="SMART" id="SM00060">
    <property type="entry name" value="FN3"/>
    <property type="match status" value="4"/>
</dbReference>
<dbReference type="FunFam" id="2.60.40.10:FF:000032">
    <property type="entry name" value="palladin isoform X1"/>
    <property type="match status" value="1"/>
</dbReference>
<evidence type="ECO:0000256" key="2">
    <source>
        <dbReference type="ARBA" id="ARBA00023157"/>
    </source>
</evidence>
<feature type="compositionally biased region" description="Basic and acidic residues" evidence="5">
    <location>
        <begin position="140"/>
        <end position="158"/>
    </location>
</feature>
<evidence type="ECO:0008006" key="10">
    <source>
        <dbReference type="Google" id="ProtNLM"/>
    </source>
</evidence>
<evidence type="ECO:0000313" key="8">
    <source>
        <dbReference type="EMBL" id="KAK1789363.1"/>
    </source>
</evidence>
<dbReference type="EMBL" id="JAROKS010000022">
    <property type="protein sequence ID" value="KAK1789363.1"/>
    <property type="molecule type" value="Genomic_DNA"/>
</dbReference>
<feature type="domain" description="Fibronectin type-III" evidence="7">
    <location>
        <begin position="1472"/>
        <end position="1566"/>
    </location>
</feature>
<feature type="domain" description="Ig-like" evidence="6">
    <location>
        <begin position="980"/>
        <end position="1072"/>
    </location>
</feature>
<dbReference type="CDD" id="cd00096">
    <property type="entry name" value="Ig"/>
    <property type="match status" value="1"/>
</dbReference>
<evidence type="ECO:0000256" key="3">
    <source>
        <dbReference type="ARBA" id="ARBA00023319"/>
    </source>
</evidence>
<dbReference type="PANTHER" id="PTHR13817">
    <property type="entry name" value="TITIN"/>
    <property type="match status" value="1"/>
</dbReference>
<evidence type="ECO:0000256" key="5">
    <source>
        <dbReference type="SAM" id="MobiDB-lite"/>
    </source>
</evidence>
<dbReference type="PROSITE" id="PS50835">
    <property type="entry name" value="IG_LIKE"/>
    <property type="match status" value="4"/>
</dbReference>
<dbReference type="CDD" id="cd05748">
    <property type="entry name" value="Ig_Titin_like"/>
    <property type="match status" value="1"/>
</dbReference>
<feature type="domain" description="Ig-like" evidence="6">
    <location>
        <begin position="451"/>
        <end position="575"/>
    </location>
</feature>
<feature type="compositionally biased region" description="Basic and acidic residues" evidence="5">
    <location>
        <begin position="380"/>
        <end position="390"/>
    </location>
</feature>
<feature type="domain" description="Ig-like" evidence="6">
    <location>
        <begin position="1586"/>
        <end position="1662"/>
    </location>
</feature>
<dbReference type="InterPro" id="IPR013098">
    <property type="entry name" value="Ig_I-set"/>
</dbReference>
<name>A0AAD9DQF0_9TELE</name>
<dbReference type="PRINTS" id="PR00014">
    <property type="entry name" value="FNTYPEIII"/>
</dbReference>
<dbReference type="Proteomes" id="UP001239994">
    <property type="component" value="Unassembled WGS sequence"/>
</dbReference>
<proteinExistence type="inferred from homology"/>